<sequence length="80" mass="9131">MISLKRNSKGELVDAKGVRSRESSIYLPNQTEDFKISRSKFTDFLLCKKCFYLDRVKGLASPGMPGWSLNETTDILLKKE</sequence>
<protein>
    <recommendedName>
        <fullName evidence="2">PD-(D/E)XK endonuclease-like domain-containing protein</fullName>
    </recommendedName>
</protein>
<proteinExistence type="predicted"/>
<feature type="non-terminal residue" evidence="1">
    <location>
        <position position="80"/>
    </location>
</feature>
<dbReference type="EMBL" id="UINC01150125">
    <property type="protein sequence ID" value="SVD43016.1"/>
    <property type="molecule type" value="Genomic_DNA"/>
</dbReference>
<accession>A0A382V8Z0</accession>
<name>A0A382V8Z0_9ZZZZ</name>
<organism evidence="1">
    <name type="scientific">marine metagenome</name>
    <dbReference type="NCBI Taxonomy" id="408172"/>
    <lineage>
        <taxon>unclassified sequences</taxon>
        <taxon>metagenomes</taxon>
        <taxon>ecological metagenomes</taxon>
    </lineage>
</organism>
<gene>
    <name evidence="1" type="ORF">METZ01_LOCUS395870</name>
</gene>
<evidence type="ECO:0008006" key="2">
    <source>
        <dbReference type="Google" id="ProtNLM"/>
    </source>
</evidence>
<evidence type="ECO:0000313" key="1">
    <source>
        <dbReference type="EMBL" id="SVD43016.1"/>
    </source>
</evidence>
<dbReference type="AlphaFoldDB" id="A0A382V8Z0"/>
<reference evidence="1" key="1">
    <citation type="submission" date="2018-05" db="EMBL/GenBank/DDBJ databases">
        <authorList>
            <person name="Lanie J.A."/>
            <person name="Ng W.-L."/>
            <person name="Kazmierczak K.M."/>
            <person name="Andrzejewski T.M."/>
            <person name="Davidsen T.M."/>
            <person name="Wayne K.J."/>
            <person name="Tettelin H."/>
            <person name="Glass J.I."/>
            <person name="Rusch D."/>
            <person name="Podicherti R."/>
            <person name="Tsui H.-C.T."/>
            <person name="Winkler M.E."/>
        </authorList>
    </citation>
    <scope>NUCLEOTIDE SEQUENCE</scope>
</reference>